<feature type="domain" description="Glycosyl transferase family 1" evidence="1">
    <location>
        <begin position="217"/>
        <end position="367"/>
    </location>
</feature>
<dbReference type="InterPro" id="IPR055259">
    <property type="entry name" value="YkvP/CgeB_Glyco_trans-like"/>
</dbReference>
<proteinExistence type="predicted"/>
<dbReference type="RefSeq" id="WP_189503054.1">
    <property type="nucleotide sequence ID" value="NZ_BMZQ01000001.1"/>
</dbReference>
<reference evidence="3" key="2">
    <citation type="submission" date="2020-09" db="EMBL/GenBank/DDBJ databases">
        <authorList>
            <person name="Sun Q."/>
            <person name="Kim S."/>
        </authorList>
    </citation>
    <scope>NUCLEOTIDE SEQUENCE</scope>
    <source>
        <strain evidence="3">KCTC 42249</strain>
    </source>
</reference>
<dbReference type="Pfam" id="PF00534">
    <property type="entry name" value="Glycos_transf_1"/>
    <property type="match status" value="1"/>
</dbReference>
<evidence type="ECO:0000313" key="4">
    <source>
        <dbReference type="Proteomes" id="UP000630142"/>
    </source>
</evidence>
<organism evidence="3 4">
    <name type="scientific">Tianweitania populi</name>
    <dbReference type="NCBI Taxonomy" id="1607949"/>
    <lineage>
        <taxon>Bacteria</taxon>
        <taxon>Pseudomonadati</taxon>
        <taxon>Pseudomonadota</taxon>
        <taxon>Alphaproteobacteria</taxon>
        <taxon>Hyphomicrobiales</taxon>
        <taxon>Phyllobacteriaceae</taxon>
        <taxon>Tianweitania</taxon>
    </lineage>
</organism>
<name>A0A8J3GKP0_9HYPH</name>
<dbReference type="SUPFAM" id="SSF53756">
    <property type="entry name" value="UDP-Glycosyltransferase/glycogen phosphorylase"/>
    <property type="match status" value="2"/>
</dbReference>
<dbReference type="InterPro" id="IPR001296">
    <property type="entry name" value="Glyco_trans_1"/>
</dbReference>
<dbReference type="CDD" id="cd03801">
    <property type="entry name" value="GT4_PimA-like"/>
    <property type="match status" value="2"/>
</dbReference>
<evidence type="ECO:0000259" key="1">
    <source>
        <dbReference type="Pfam" id="PF00534"/>
    </source>
</evidence>
<reference evidence="3" key="1">
    <citation type="journal article" date="2014" name="Int. J. Syst. Evol. Microbiol.">
        <title>Complete genome sequence of Corynebacterium casei LMG S-19264T (=DSM 44701T), isolated from a smear-ripened cheese.</title>
        <authorList>
            <consortium name="US DOE Joint Genome Institute (JGI-PGF)"/>
            <person name="Walter F."/>
            <person name="Albersmeier A."/>
            <person name="Kalinowski J."/>
            <person name="Ruckert C."/>
        </authorList>
    </citation>
    <scope>NUCLEOTIDE SEQUENCE</scope>
    <source>
        <strain evidence="3">KCTC 42249</strain>
    </source>
</reference>
<gene>
    <name evidence="3" type="ORF">GCM10016234_17670</name>
</gene>
<accession>A0A8J3GKP0</accession>
<dbReference type="GO" id="GO:0016757">
    <property type="term" value="F:glycosyltransferase activity"/>
    <property type="evidence" value="ECO:0007669"/>
    <property type="project" value="InterPro"/>
</dbReference>
<dbReference type="AlphaFoldDB" id="A0A8J3GKP0"/>
<keyword evidence="4" id="KW-1185">Reference proteome</keyword>
<evidence type="ECO:0000259" key="2">
    <source>
        <dbReference type="Pfam" id="PF13524"/>
    </source>
</evidence>
<dbReference type="EMBL" id="BMZQ01000001">
    <property type="protein sequence ID" value="GHD12828.1"/>
    <property type="molecule type" value="Genomic_DNA"/>
</dbReference>
<feature type="domain" description="Spore protein YkvP/CgeB glycosyl transferase-like" evidence="2">
    <location>
        <begin position="643"/>
        <end position="786"/>
    </location>
</feature>
<keyword evidence="3" id="KW-0808">Transferase</keyword>
<sequence length="798" mass="87569">MKIAIVTPHPIPFVIGGAENLWWGLQNHIEQHTPHTCDIVSLVSPEDTLDGLVSSYKAFSELDLSAYDCVISGKYPAWMVRHPNHVCYMLHRLRGLYDTYSGPSAETITSTRVRTLIAWMRDMAGDHGAHEQLLPEFFERYKALRASDVPDSIFAFPGPVAREIVHFLDGIGLSQTRIQRYAAISKTVADRRNYFPLGAPVSILHPPPHRADYRCGGQDYLFTSSRLDGPKRVDLIIEAMRFTDADIPLLIAGSGPDEARLKDLAKSDPRIRFLGFVPDDDMPGLYADALAVPFVPRDEDYGLITVEAMRSGKPVVTVKDSGGPTEFVRNGETGFVTAASSEALGERLVYLAAHPDDARRMGETARDAVAGVSWSSVFEGLMQRPTRSATILRQRRPKLTLANTFPIYPAMGGGQSRIFHLYKHLADANDIDIVSLNDRPAPPREIAPGMVEIRIAKSATHLRTEQMLSQTVGNQPVGDIAAALASRLTPDFQQALADSCATSVAGIASHPYLVEPLKQALNTKPLWFEAHNVEADLKRDMLAGHPAGERLLDIVQAAEGKAWRLASHVFACTTRDLTRLCEIYGPTRARLHEVPNGVALDEVPFTSPLMRRDLQSRTGLAGRTTALFMGSWHQPNIEALEAILAVAETLPTFRFVVLGSVCLPFKDRPTPANVHLLGQVDNAVRNDLLAAAHVALNPMRSGSGSNLKMLDYFASGIPVLSTAFGARGLSFESGKHFLLLEDKGLREALQWFADADRDALDGMVTAAREQVEAHYSWETIASTFLAELRANTTLPKSA</sequence>
<dbReference type="Pfam" id="PF13524">
    <property type="entry name" value="Glyco_trans_1_2"/>
    <property type="match status" value="1"/>
</dbReference>
<protein>
    <submittedName>
        <fullName evidence="3">Glycosyl transferase</fullName>
    </submittedName>
</protein>
<dbReference type="Proteomes" id="UP000630142">
    <property type="component" value="Unassembled WGS sequence"/>
</dbReference>
<evidence type="ECO:0000313" key="3">
    <source>
        <dbReference type="EMBL" id="GHD12828.1"/>
    </source>
</evidence>
<comment type="caution">
    <text evidence="3">The sequence shown here is derived from an EMBL/GenBank/DDBJ whole genome shotgun (WGS) entry which is preliminary data.</text>
</comment>
<dbReference type="PANTHER" id="PTHR12526">
    <property type="entry name" value="GLYCOSYLTRANSFERASE"/>
    <property type="match status" value="1"/>
</dbReference>
<dbReference type="Gene3D" id="3.40.50.2000">
    <property type="entry name" value="Glycogen Phosphorylase B"/>
    <property type="match status" value="4"/>
</dbReference>
<dbReference type="PANTHER" id="PTHR12526:SF625">
    <property type="entry name" value="PHOSPHATIDYLINOSITOL GLYCAN-CLASS A"/>
    <property type="match status" value="1"/>
</dbReference>